<dbReference type="SMART" id="SM00285">
    <property type="entry name" value="PBD"/>
    <property type="match status" value="1"/>
</dbReference>
<dbReference type="InterPro" id="IPR011026">
    <property type="entry name" value="WAS_C"/>
</dbReference>
<dbReference type="PROSITE" id="PS50108">
    <property type="entry name" value="CRIB"/>
    <property type="match status" value="1"/>
</dbReference>
<dbReference type="PROSITE" id="PS50229">
    <property type="entry name" value="WH1"/>
    <property type="match status" value="1"/>
</dbReference>
<feature type="region of interest" description="Disordered" evidence="5">
    <location>
        <begin position="231"/>
        <end position="392"/>
    </location>
</feature>
<protein>
    <recommendedName>
        <fullName evidence="12">WH1 domain-containing protein</fullName>
    </recommendedName>
</protein>
<dbReference type="STRING" id="286115.A0A507CNX0"/>
<dbReference type="Pfam" id="PF00568">
    <property type="entry name" value="WH1"/>
    <property type="match status" value="1"/>
</dbReference>
<keyword evidence="4" id="KW-0206">Cytoskeleton</keyword>
<comment type="caution">
    <text evidence="8">The sequence shown here is derived from an EMBL/GenBank/DDBJ whole genome shotgun (WGS) entry which is preliminary data.</text>
</comment>
<feature type="region of interest" description="Disordered" evidence="5">
    <location>
        <begin position="126"/>
        <end position="181"/>
    </location>
</feature>
<dbReference type="InterPro" id="IPR000697">
    <property type="entry name" value="WH1/EVH1_dom"/>
</dbReference>
<feature type="compositionally biased region" description="Pro residues" evidence="5">
    <location>
        <begin position="240"/>
        <end position="274"/>
    </location>
</feature>
<gene>
    <name evidence="8" type="ORF">SeLEV6574_g06385</name>
    <name evidence="9" type="ORF">SeMB42_g03087</name>
</gene>
<dbReference type="Pfam" id="PF00786">
    <property type="entry name" value="PBD"/>
    <property type="match status" value="1"/>
</dbReference>
<dbReference type="CDD" id="cd01205">
    <property type="entry name" value="EVH1_WASP-like"/>
    <property type="match status" value="1"/>
</dbReference>
<dbReference type="InterPro" id="IPR011993">
    <property type="entry name" value="PH-like_dom_sf"/>
</dbReference>
<dbReference type="Gene3D" id="2.30.29.30">
    <property type="entry name" value="Pleckstrin-homology domain (PH domain)/Phosphotyrosine-binding domain (PTB)"/>
    <property type="match status" value="1"/>
</dbReference>
<reference evidence="10 11" key="1">
    <citation type="journal article" date="2019" name="Sci. Rep.">
        <title>Comparative genomics of chytrid fungi reveal insights into the obligate biotrophic and pathogenic lifestyle of Synchytrium endobioticum.</title>
        <authorList>
            <person name="van de Vossenberg B.T.L.H."/>
            <person name="Warris S."/>
            <person name="Nguyen H.D.T."/>
            <person name="van Gent-Pelzer M.P.E."/>
            <person name="Joly D.L."/>
            <person name="van de Geest H.C."/>
            <person name="Bonants P.J.M."/>
            <person name="Smith D.S."/>
            <person name="Levesque C.A."/>
            <person name="van der Lee T.A.J."/>
        </authorList>
    </citation>
    <scope>NUCLEOTIDE SEQUENCE [LARGE SCALE GENOMIC DNA]</scope>
    <source>
        <strain evidence="8 11">LEV6574</strain>
        <strain evidence="9 10">MB42</strain>
    </source>
</reference>
<feature type="compositionally biased region" description="Basic residues" evidence="5">
    <location>
        <begin position="158"/>
        <end position="167"/>
    </location>
</feature>
<evidence type="ECO:0008006" key="12">
    <source>
        <dbReference type="Google" id="ProtNLM"/>
    </source>
</evidence>
<dbReference type="GO" id="GO:0007015">
    <property type="term" value="P:actin filament organization"/>
    <property type="evidence" value="ECO:0007669"/>
    <property type="project" value="InterPro"/>
</dbReference>
<evidence type="ECO:0000259" key="6">
    <source>
        <dbReference type="PROSITE" id="PS50108"/>
    </source>
</evidence>
<dbReference type="Gene3D" id="3.90.810.10">
    <property type="entry name" value="CRIB domain"/>
    <property type="match status" value="1"/>
</dbReference>
<keyword evidence="3" id="KW-0597">Phosphoprotein</keyword>
<dbReference type="VEuPathDB" id="FungiDB:SeMB42_g03087"/>
<feature type="compositionally biased region" description="Low complexity" evidence="5">
    <location>
        <begin position="127"/>
        <end position="142"/>
    </location>
</feature>
<evidence type="ECO:0000259" key="7">
    <source>
        <dbReference type="PROSITE" id="PS50229"/>
    </source>
</evidence>
<comment type="subcellular location">
    <subcellularLocation>
        <location evidence="1">Cytoplasm</location>
        <location evidence="1">Cytoskeleton</location>
    </subcellularLocation>
</comment>
<evidence type="ECO:0000256" key="3">
    <source>
        <dbReference type="ARBA" id="ARBA00022553"/>
    </source>
</evidence>
<dbReference type="InterPro" id="IPR036936">
    <property type="entry name" value="CRIB_dom_sf"/>
</dbReference>
<dbReference type="FunFam" id="3.90.810.10:FF:000010">
    <property type="entry name" value="Related to Neural Wiskott-Aldrich syndrome protein"/>
    <property type="match status" value="1"/>
</dbReference>
<dbReference type="GO" id="GO:0005856">
    <property type="term" value="C:cytoskeleton"/>
    <property type="evidence" value="ECO:0007669"/>
    <property type="project" value="UniProtKB-SubCell"/>
</dbReference>
<feature type="region of interest" description="Disordered" evidence="5">
    <location>
        <begin position="407"/>
        <end position="459"/>
    </location>
</feature>
<dbReference type="CDD" id="cd00132">
    <property type="entry name" value="CRIB"/>
    <property type="match status" value="1"/>
</dbReference>
<accession>A0A507CNX0</accession>
<evidence type="ECO:0000313" key="8">
    <source>
        <dbReference type="EMBL" id="TPX40831.1"/>
    </source>
</evidence>
<dbReference type="SUPFAM" id="SSF50729">
    <property type="entry name" value="PH domain-like"/>
    <property type="match status" value="1"/>
</dbReference>
<dbReference type="InterPro" id="IPR033927">
    <property type="entry name" value="WASPfam_EVH1"/>
</dbReference>
<evidence type="ECO:0000313" key="11">
    <source>
        <dbReference type="Proteomes" id="UP000320475"/>
    </source>
</evidence>
<feature type="compositionally biased region" description="Pro residues" evidence="5">
    <location>
        <begin position="329"/>
        <end position="368"/>
    </location>
</feature>
<dbReference type="SMART" id="SM00461">
    <property type="entry name" value="WH1"/>
    <property type="match status" value="1"/>
</dbReference>
<feature type="domain" description="CRIB" evidence="6">
    <location>
        <begin position="173"/>
        <end position="186"/>
    </location>
</feature>
<proteinExistence type="predicted"/>
<evidence type="ECO:0000256" key="1">
    <source>
        <dbReference type="ARBA" id="ARBA00004245"/>
    </source>
</evidence>
<dbReference type="EMBL" id="QEAN01000104">
    <property type="protein sequence ID" value="TPX48233.1"/>
    <property type="molecule type" value="Genomic_DNA"/>
</dbReference>
<feature type="compositionally biased region" description="Pro residues" evidence="5">
    <location>
        <begin position="293"/>
        <end position="320"/>
    </location>
</feature>
<keyword evidence="2" id="KW-0963">Cytoplasm</keyword>
<keyword evidence="10" id="KW-1185">Reference proteome</keyword>
<dbReference type="Proteomes" id="UP000317494">
    <property type="component" value="Unassembled WGS sequence"/>
</dbReference>
<dbReference type="OrthoDB" id="8963340at2759"/>
<feature type="compositionally biased region" description="Basic and acidic residues" evidence="5">
    <location>
        <begin position="144"/>
        <end position="157"/>
    </location>
</feature>
<evidence type="ECO:0000256" key="5">
    <source>
        <dbReference type="SAM" id="MobiDB-lite"/>
    </source>
</evidence>
<dbReference type="EMBL" id="QEAM01000358">
    <property type="protein sequence ID" value="TPX40831.1"/>
    <property type="molecule type" value="Genomic_DNA"/>
</dbReference>
<dbReference type="Proteomes" id="UP000320475">
    <property type="component" value="Unassembled WGS sequence"/>
</dbReference>
<feature type="compositionally biased region" description="Acidic residues" evidence="5">
    <location>
        <begin position="444"/>
        <end position="459"/>
    </location>
</feature>
<evidence type="ECO:0000313" key="9">
    <source>
        <dbReference type="EMBL" id="TPX48233.1"/>
    </source>
</evidence>
<name>A0A507CNX0_9FUNG</name>
<evidence type="ECO:0000256" key="2">
    <source>
        <dbReference type="ARBA" id="ARBA00022490"/>
    </source>
</evidence>
<dbReference type="AlphaFoldDB" id="A0A507CNX0"/>
<dbReference type="InterPro" id="IPR000095">
    <property type="entry name" value="CRIB_dom"/>
</dbReference>
<evidence type="ECO:0000256" key="4">
    <source>
        <dbReference type="ARBA" id="ARBA00023212"/>
    </source>
</evidence>
<evidence type="ECO:0000313" key="10">
    <source>
        <dbReference type="Proteomes" id="UP000317494"/>
    </source>
</evidence>
<dbReference type="SUPFAM" id="SSF47912">
    <property type="entry name" value="Wiscott-Aldrich syndrome protein, WASP, C-terminal domain"/>
    <property type="match status" value="1"/>
</dbReference>
<feature type="compositionally biased region" description="Low complexity" evidence="5">
    <location>
        <begin position="424"/>
        <end position="436"/>
    </location>
</feature>
<feature type="domain" description="WH1" evidence="7">
    <location>
        <begin position="16"/>
        <end position="126"/>
    </location>
</feature>
<dbReference type="Gene3D" id="6.10.280.150">
    <property type="match status" value="1"/>
</dbReference>
<organism evidence="8 11">
    <name type="scientific">Synchytrium endobioticum</name>
    <dbReference type="NCBI Taxonomy" id="286115"/>
    <lineage>
        <taxon>Eukaryota</taxon>
        <taxon>Fungi</taxon>
        <taxon>Fungi incertae sedis</taxon>
        <taxon>Chytridiomycota</taxon>
        <taxon>Chytridiomycota incertae sedis</taxon>
        <taxon>Chytridiomycetes</taxon>
        <taxon>Synchytriales</taxon>
        <taxon>Synchytriaceae</taxon>
        <taxon>Synchytrium</taxon>
    </lineage>
</organism>
<feature type="compositionally biased region" description="Low complexity" evidence="5">
    <location>
        <begin position="275"/>
        <end position="292"/>
    </location>
</feature>
<sequence>MPSETLLPEDNTTIKKAVPGLEILACTAARVYEARNGHEWSYSQKCGAVVLTRDSSSRQAAFKLVELGTKRGVIWQESIGSDLQYYQERPFFHSFVGQNYMIGFSFADEYEASAFYDSVTQRNVARPSATGTTSSLPTSSSLKDSIRESSRKEDKKDKKDKKGKKGKIDKSMIGAPTDFKHVSGVGYDKKTGFSAHNIPPEWKQIFAKAGITEDQLQDRATAKVVRKFMQQHGGVEATRRPPPPPPGAAAVKRPPPPPPPSRGSRPPPPPPPSRGTPSATNDGYGSAPSYSNTPPPPPRPNISSIAPPPTRGPAPPPPARLGPVGGSVPPTPPPPPNFGSEAPPPPPPPPPPPNVGGSAPAPPPPPRPAVGSSMASVPIVPPPPPFAGADGGRVNLMAAIRGAGVGALKPAEHREDAEEDAGGDDLANALKAALAARRNKTGDSDSDEDDDDDEEDWEA</sequence>